<dbReference type="InterPro" id="IPR045318">
    <property type="entry name" value="EZH1/2-like"/>
</dbReference>
<dbReference type="InterPro" id="IPR026489">
    <property type="entry name" value="CXC_dom"/>
</dbReference>
<evidence type="ECO:0000313" key="9">
    <source>
        <dbReference type="EMBL" id="KAF1755290.1"/>
    </source>
</evidence>
<dbReference type="GeneID" id="9823207"/>
<dbReference type="GO" id="GO:0046976">
    <property type="term" value="F:histone H3K27 methyltransferase activity"/>
    <property type="evidence" value="ECO:0007669"/>
    <property type="project" value="UniProtKB-ARBA"/>
</dbReference>
<dbReference type="Gene3D" id="2.170.270.10">
    <property type="entry name" value="SET domain"/>
    <property type="match status" value="1"/>
</dbReference>
<dbReference type="AlphaFoldDB" id="A0A6A5GJ74"/>
<evidence type="ECO:0000259" key="7">
    <source>
        <dbReference type="PROSITE" id="PS50280"/>
    </source>
</evidence>
<dbReference type="Proteomes" id="UP000483820">
    <property type="component" value="Chromosome V"/>
</dbReference>
<dbReference type="CTD" id="9823207"/>
<feature type="region of interest" description="Disordered" evidence="6">
    <location>
        <begin position="22"/>
        <end position="72"/>
    </location>
</feature>
<evidence type="ECO:0000256" key="4">
    <source>
        <dbReference type="ARBA" id="ARBA00023015"/>
    </source>
</evidence>
<dbReference type="GO" id="GO:0035098">
    <property type="term" value="C:ESC/E(Z) complex"/>
    <property type="evidence" value="ECO:0007669"/>
    <property type="project" value="TreeGrafter"/>
</dbReference>
<dbReference type="InterPro" id="IPR033467">
    <property type="entry name" value="Tesmin/TSO1-like_CXC"/>
</dbReference>
<feature type="domain" description="SET" evidence="7">
    <location>
        <begin position="565"/>
        <end position="679"/>
    </location>
</feature>
<protein>
    <submittedName>
        <fullName evidence="9">Uncharacterized protein</fullName>
    </submittedName>
</protein>
<feature type="domain" description="CXC" evidence="8">
    <location>
        <begin position="448"/>
        <end position="558"/>
    </location>
</feature>
<evidence type="ECO:0000256" key="5">
    <source>
        <dbReference type="ARBA" id="ARBA00023163"/>
    </source>
</evidence>
<keyword evidence="2" id="KW-0808">Transferase</keyword>
<name>A0A6A5GJ74_CAERE</name>
<keyword evidence="1" id="KW-0489">Methyltransferase</keyword>
<comment type="caution">
    <text evidence="9">The sequence shown here is derived from an EMBL/GenBank/DDBJ whole genome shotgun (WGS) entry which is preliminary data.</text>
</comment>
<dbReference type="GO" id="GO:0032259">
    <property type="term" value="P:methylation"/>
    <property type="evidence" value="ECO:0007669"/>
    <property type="project" value="UniProtKB-KW"/>
</dbReference>
<evidence type="ECO:0000259" key="8">
    <source>
        <dbReference type="PROSITE" id="PS51633"/>
    </source>
</evidence>
<keyword evidence="4" id="KW-0805">Transcription regulation</keyword>
<proteinExistence type="predicted"/>
<evidence type="ECO:0000256" key="2">
    <source>
        <dbReference type="ARBA" id="ARBA00022679"/>
    </source>
</evidence>
<dbReference type="InterPro" id="IPR046341">
    <property type="entry name" value="SET_dom_sf"/>
</dbReference>
<sequence>MAPRSSPQRTIRQAQRYHESIPLKCELIEAQKAPKSKPVARKRAPPKKAAKPAPKPAKNTKNSPKRQEKPTFICTDREVDTNVPYELRFTNYQPTEADFVEEYKRVEQAAKKVLAMKERVVEKEFVDMIPEQKVFKPPNPEKPRKFAPLVFKFPMGTRKKMVVPKVVNNPMKTEKLTFFEPLAHNAIAKDQYQLPNIPHVDDKVDDMTVISHIYKNYPNGIHGYVKNAMEISIEMLYRLMRELIPGTRNPDLLYYSIHKMFPNVGLQKEISDIFPKLCRQYGSNHSHMETWKKPEDYRVEPLQKIPWNIDRIMKTRRDFLGVSIKMPTENSGDFCSEHCFHTLTDQQLKPLLRKFKLTEKTPEELDIAVLKGAPSKSNSRFFNALLNKKDRTVITNFCEVSEKFPEHSCDVWFKTLLKIAKPPMEEDVAPASYQVRDQKFLNAMMAERRKFVKKQKESGEENSGRQLFGSLPTPCDHLGPCGPDVAECSCDVMCSVYCSCDVNCNRKLHGCNCTSACGTSQCTCFSVGFECSPLTCKGCFHDEDDDDEEGSKCCKNRSITDENSKIIEVKKSGIAGNGAFIGEDVKKGEYIGEYVGERVSAEEAERRGRFYELNTSYLFNLKDGTAIDSTRAGNQLRFVNNSSQPNCEARSSVVRGEERIGFYAKKALKAGEELTFFYNYDSVHEQRFFKTKPEDRLPKVKSTIRVKKELKSTDRIPKIYKNDTEIVEIKTRYGRTAKGCRVVRNAVKKEIKPEPMNESFDSTIFEDPPSESSSHHSHREVKPFAFLPPTSYDFNVFNLGHDDSQPSTSTTTYYSYTSEDFRRTHSPNCCMREKKVEGLLP</sequence>
<dbReference type="InterPro" id="IPR001214">
    <property type="entry name" value="SET_dom"/>
</dbReference>
<dbReference type="Pfam" id="PF00856">
    <property type="entry name" value="SET"/>
    <property type="match status" value="1"/>
</dbReference>
<accession>A0A6A5GJ74</accession>
<gene>
    <name evidence="9" type="ORF">GCK72_021859</name>
</gene>
<evidence type="ECO:0000256" key="6">
    <source>
        <dbReference type="SAM" id="MobiDB-lite"/>
    </source>
</evidence>
<keyword evidence="3" id="KW-0949">S-adenosyl-L-methionine</keyword>
<dbReference type="SUPFAM" id="SSF82199">
    <property type="entry name" value="SET domain"/>
    <property type="match status" value="1"/>
</dbReference>
<evidence type="ECO:0000313" key="10">
    <source>
        <dbReference type="Proteomes" id="UP000483820"/>
    </source>
</evidence>
<dbReference type="PANTHER" id="PTHR45747">
    <property type="entry name" value="HISTONE-LYSINE N-METHYLTRANSFERASE E(Z)"/>
    <property type="match status" value="1"/>
</dbReference>
<keyword evidence="5" id="KW-0804">Transcription</keyword>
<feature type="compositionally biased region" description="Basic residues" evidence="6">
    <location>
        <begin position="34"/>
        <end position="50"/>
    </location>
</feature>
<dbReference type="PROSITE" id="PS51633">
    <property type="entry name" value="CXC"/>
    <property type="match status" value="1"/>
</dbReference>
<reference evidence="9 10" key="1">
    <citation type="submission" date="2019-12" db="EMBL/GenBank/DDBJ databases">
        <title>Chromosome-level assembly of the Caenorhabditis remanei genome.</title>
        <authorList>
            <person name="Teterina A.A."/>
            <person name="Willis J.H."/>
            <person name="Phillips P.C."/>
        </authorList>
    </citation>
    <scope>NUCLEOTIDE SEQUENCE [LARGE SCALE GENOMIC DNA]</scope>
    <source>
        <strain evidence="9 10">PX506</strain>
        <tissue evidence="9">Whole organism</tissue>
    </source>
</reference>
<dbReference type="RefSeq" id="XP_003090372.2">
    <property type="nucleotide sequence ID" value="XM_003090324.2"/>
</dbReference>
<dbReference type="GO" id="GO:0031507">
    <property type="term" value="P:heterochromatin formation"/>
    <property type="evidence" value="ECO:0007669"/>
    <property type="project" value="TreeGrafter"/>
</dbReference>
<dbReference type="EMBL" id="WUAV01000005">
    <property type="protein sequence ID" value="KAF1755290.1"/>
    <property type="molecule type" value="Genomic_DNA"/>
</dbReference>
<evidence type="ECO:0000256" key="1">
    <source>
        <dbReference type="ARBA" id="ARBA00022603"/>
    </source>
</evidence>
<dbReference type="PROSITE" id="PS50280">
    <property type="entry name" value="SET"/>
    <property type="match status" value="1"/>
</dbReference>
<dbReference type="PANTHER" id="PTHR45747:SF4">
    <property type="entry name" value="HISTONE-LYSINE N-METHYLTRANSFERASE E(Z)"/>
    <property type="match status" value="1"/>
</dbReference>
<dbReference type="KEGG" id="crq:GCK72_021859"/>
<dbReference type="SMART" id="SM00317">
    <property type="entry name" value="SET"/>
    <property type="match status" value="1"/>
</dbReference>
<dbReference type="SMART" id="SM01114">
    <property type="entry name" value="CXC"/>
    <property type="match status" value="1"/>
</dbReference>
<dbReference type="GO" id="GO:0003682">
    <property type="term" value="F:chromatin binding"/>
    <property type="evidence" value="ECO:0007669"/>
    <property type="project" value="TreeGrafter"/>
</dbReference>
<organism evidence="9 10">
    <name type="scientific">Caenorhabditis remanei</name>
    <name type="common">Caenorhabditis vulgaris</name>
    <dbReference type="NCBI Taxonomy" id="31234"/>
    <lineage>
        <taxon>Eukaryota</taxon>
        <taxon>Metazoa</taxon>
        <taxon>Ecdysozoa</taxon>
        <taxon>Nematoda</taxon>
        <taxon>Chromadorea</taxon>
        <taxon>Rhabditida</taxon>
        <taxon>Rhabditina</taxon>
        <taxon>Rhabditomorpha</taxon>
        <taxon>Rhabditoidea</taxon>
        <taxon>Rhabditidae</taxon>
        <taxon>Peloderinae</taxon>
        <taxon>Caenorhabditis</taxon>
    </lineage>
</organism>
<feature type="region of interest" description="Disordered" evidence="6">
    <location>
        <begin position="758"/>
        <end position="779"/>
    </location>
</feature>
<evidence type="ECO:0000256" key="3">
    <source>
        <dbReference type="ARBA" id="ARBA00022691"/>
    </source>
</evidence>